<dbReference type="GO" id="GO:0047443">
    <property type="term" value="F:4-hydroxy-4-methyl-2-oxoglutarate aldolase activity"/>
    <property type="evidence" value="ECO:0007669"/>
    <property type="project" value="UniProtKB-EC"/>
</dbReference>
<dbReference type="GO" id="GO:0051252">
    <property type="term" value="P:regulation of RNA metabolic process"/>
    <property type="evidence" value="ECO:0007669"/>
    <property type="project" value="InterPro"/>
</dbReference>
<evidence type="ECO:0000256" key="8">
    <source>
        <dbReference type="ARBA" id="ARBA00047973"/>
    </source>
</evidence>
<protein>
    <recommendedName>
        <fullName evidence="10">4-hydroxy-4-methyl-2-oxoglutarate aldolase</fullName>
        <shortName evidence="10">HMG aldolase</shortName>
        <ecNumber evidence="10">4.1.1.112</ecNumber>
        <ecNumber evidence="10">4.1.3.17</ecNumber>
    </recommendedName>
    <alternativeName>
        <fullName evidence="10">Oxaloacetate decarboxylase</fullName>
    </alternativeName>
</protein>
<dbReference type="EMBL" id="FOOK01000008">
    <property type="protein sequence ID" value="SFF90979.1"/>
    <property type="molecule type" value="Genomic_DNA"/>
</dbReference>
<dbReference type="InterPro" id="IPR010203">
    <property type="entry name" value="RraA"/>
</dbReference>
<dbReference type="GO" id="GO:0008428">
    <property type="term" value="F:ribonuclease inhibitor activity"/>
    <property type="evidence" value="ECO:0007669"/>
    <property type="project" value="InterPro"/>
</dbReference>
<reference evidence="11 12" key="1">
    <citation type="submission" date="2016-10" db="EMBL/GenBank/DDBJ databases">
        <authorList>
            <person name="de Groot N.N."/>
        </authorList>
    </citation>
    <scope>NUCLEOTIDE SEQUENCE [LARGE SCALE GENOMIC DNA]</scope>
    <source>
        <strain evidence="11 12">DSM 44945</strain>
    </source>
</reference>
<evidence type="ECO:0000256" key="10">
    <source>
        <dbReference type="RuleBase" id="RU004338"/>
    </source>
</evidence>
<proteinExistence type="inferred from homology"/>
<dbReference type="PANTHER" id="PTHR33254:SF4">
    <property type="entry name" value="4-HYDROXY-4-METHYL-2-OXOGLUTARATE ALDOLASE 3-RELATED"/>
    <property type="match status" value="1"/>
</dbReference>
<dbReference type="NCBIfam" id="TIGR01935">
    <property type="entry name" value="NOT-MenG"/>
    <property type="match status" value="1"/>
</dbReference>
<evidence type="ECO:0000256" key="6">
    <source>
        <dbReference type="ARBA" id="ARBA00023239"/>
    </source>
</evidence>
<evidence type="ECO:0000256" key="9">
    <source>
        <dbReference type="PIRSR" id="PIRSR605493-1"/>
    </source>
</evidence>
<evidence type="ECO:0000256" key="3">
    <source>
        <dbReference type="ARBA" id="ARBA00008621"/>
    </source>
</evidence>
<organism evidence="11 12">
    <name type="scientific">Planifilum fulgidum</name>
    <dbReference type="NCBI Taxonomy" id="201973"/>
    <lineage>
        <taxon>Bacteria</taxon>
        <taxon>Bacillati</taxon>
        <taxon>Bacillota</taxon>
        <taxon>Bacilli</taxon>
        <taxon>Bacillales</taxon>
        <taxon>Thermoactinomycetaceae</taxon>
        <taxon>Planifilum</taxon>
    </lineage>
</organism>
<comment type="catalytic activity">
    <reaction evidence="8 10">
        <text>oxaloacetate + H(+) = pyruvate + CO2</text>
        <dbReference type="Rhea" id="RHEA:15641"/>
        <dbReference type="ChEBI" id="CHEBI:15361"/>
        <dbReference type="ChEBI" id="CHEBI:15378"/>
        <dbReference type="ChEBI" id="CHEBI:16452"/>
        <dbReference type="ChEBI" id="CHEBI:16526"/>
        <dbReference type="EC" id="4.1.1.112"/>
    </reaction>
</comment>
<evidence type="ECO:0000256" key="5">
    <source>
        <dbReference type="ARBA" id="ARBA00022723"/>
    </source>
</evidence>
<evidence type="ECO:0000256" key="2">
    <source>
        <dbReference type="ARBA" id="ARBA00001968"/>
    </source>
</evidence>
<accession>A0A1I2MJT3</accession>
<dbReference type="Pfam" id="PF03737">
    <property type="entry name" value="RraA-like"/>
    <property type="match status" value="1"/>
</dbReference>
<evidence type="ECO:0000256" key="7">
    <source>
        <dbReference type="ARBA" id="ARBA00025046"/>
    </source>
</evidence>
<comment type="similarity">
    <text evidence="3 10">Belongs to the class II aldolase/RraA-like family.</text>
</comment>
<dbReference type="InterPro" id="IPR005493">
    <property type="entry name" value="RraA/RraA-like"/>
</dbReference>
<comment type="cofactor">
    <cofactor evidence="2 10">
        <name>a divalent metal cation</name>
        <dbReference type="ChEBI" id="CHEBI:60240"/>
    </cofactor>
</comment>
<dbReference type="EC" id="4.1.3.17" evidence="10"/>
<dbReference type="GO" id="GO:0008948">
    <property type="term" value="F:oxaloacetate decarboxylase activity"/>
    <property type="evidence" value="ECO:0007669"/>
    <property type="project" value="UniProtKB-EC"/>
</dbReference>
<sequence>MDVKTTDLCDQFASQAAVCEDIFVSFGGRKRFSGPIATVRVFEDNVLVRKMIETVPAGTVLVVDGGGSRRCALLGDRLAAVAVERGIAGFIIHGCVRDTAELARMDIGVLALGKVPLKSRKEGTGAVGETVRFAGVDWVPGHHVYVDEDGVVLLPQKVEL</sequence>
<dbReference type="AlphaFoldDB" id="A0A1I2MJT3"/>
<dbReference type="EC" id="4.1.1.112" evidence="10"/>
<feature type="binding site" evidence="9">
    <location>
        <position position="98"/>
    </location>
    <ligand>
        <name>Mg(2+)</name>
        <dbReference type="ChEBI" id="CHEBI:18420"/>
    </ligand>
</feature>
<name>A0A1I2MJT3_9BACL</name>
<feature type="binding site" evidence="9">
    <location>
        <begin position="75"/>
        <end position="78"/>
    </location>
    <ligand>
        <name>substrate</name>
    </ligand>
</feature>
<comment type="function">
    <text evidence="7 10">Catalyzes the aldol cleavage of 4-hydroxy-4-methyl-2-oxoglutarate (HMG) into 2 molecules of pyruvate. Also contains a secondary oxaloacetate (OAA) decarboxylase activity due to the common pyruvate enolate transition state formed following C-C bond cleavage in the retro-aldol and decarboxylation reactions.</text>
</comment>
<keyword evidence="6 10" id="KW-0456">Lyase</keyword>
<evidence type="ECO:0000313" key="11">
    <source>
        <dbReference type="EMBL" id="SFF90979.1"/>
    </source>
</evidence>
<evidence type="ECO:0000313" key="12">
    <source>
        <dbReference type="Proteomes" id="UP000198661"/>
    </source>
</evidence>
<comment type="catalytic activity">
    <reaction evidence="1 10">
        <text>4-hydroxy-4-methyl-2-oxoglutarate = 2 pyruvate</text>
        <dbReference type="Rhea" id="RHEA:22748"/>
        <dbReference type="ChEBI" id="CHEBI:15361"/>
        <dbReference type="ChEBI" id="CHEBI:58276"/>
        <dbReference type="EC" id="4.1.3.17"/>
    </reaction>
</comment>
<evidence type="ECO:0000256" key="4">
    <source>
        <dbReference type="ARBA" id="ARBA00011233"/>
    </source>
</evidence>
<comment type="subunit">
    <text evidence="4 10">Homotrimer.</text>
</comment>
<dbReference type="Gene3D" id="3.50.30.40">
    <property type="entry name" value="Ribonuclease E inhibitor RraA/RraA-like"/>
    <property type="match status" value="1"/>
</dbReference>
<dbReference type="CDD" id="cd16841">
    <property type="entry name" value="RraA_family"/>
    <property type="match status" value="1"/>
</dbReference>
<dbReference type="STRING" id="201973.SAMN04488025_10872"/>
<dbReference type="OrthoDB" id="9784786at2"/>
<dbReference type="PANTHER" id="PTHR33254">
    <property type="entry name" value="4-HYDROXY-4-METHYL-2-OXOGLUTARATE ALDOLASE 3-RELATED"/>
    <property type="match status" value="1"/>
</dbReference>
<comment type="cofactor">
    <cofactor evidence="9">
        <name>Mg(2+)</name>
        <dbReference type="ChEBI" id="CHEBI:18420"/>
    </cofactor>
</comment>
<dbReference type="SUPFAM" id="SSF89562">
    <property type="entry name" value="RraA-like"/>
    <property type="match status" value="1"/>
</dbReference>
<gene>
    <name evidence="11" type="ORF">SAMN04488025_10872</name>
</gene>
<feature type="binding site" evidence="9">
    <location>
        <position position="97"/>
    </location>
    <ligand>
        <name>substrate</name>
    </ligand>
</feature>
<dbReference type="RefSeq" id="WP_092037069.1">
    <property type="nucleotide sequence ID" value="NZ_FOOK01000008.1"/>
</dbReference>
<dbReference type="Proteomes" id="UP000198661">
    <property type="component" value="Unassembled WGS sequence"/>
</dbReference>
<dbReference type="GO" id="GO:0046872">
    <property type="term" value="F:metal ion binding"/>
    <property type="evidence" value="ECO:0007669"/>
    <property type="project" value="UniProtKB-KW"/>
</dbReference>
<evidence type="ECO:0000256" key="1">
    <source>
        <dbReference type="ARBA" id="ARBA00001342"/>
    </source>
</evidence>
<keyword evidence="5 9" id="KW-0479">Metal-binding</keyword>
<keyword evidence="12" id="KW-1185">Reference proteome</keyword>
<keyword evidence="9" id="KW-0460">Magnesium</keyword>
<dbReference type="NCBIfam" id="NF006875">
    <property type="entry name" value="PRK09372.1"/>
    <property type="match status" value="1"/>
</dbReference>
<dbReference type="InterPro" id="IPR036704">
    <property type="entry name" value="RraA/RraA-like_sf"/>
</dbReference>